<name>A0A084JX81_NONUL</name>
<evidence type="ECO:0000313" key="5">
    <source>
        <dbReference type="Proteomes" id="UP000028531"/>
    </source>
</evidence>
<comment type="caution">
    <text evidence="3">The sequence shown here is derived from an EMBL/GenBank/DDBJ whole genome shotgun (WGS) entry which is preliminary data.</text>
</comment>
<evidence type="ECO:0000313" key="6">
    <source>
        <dbReference type="Proteomes" id="UP000028980"/>
    </source>
</evidence>
<dbReference type="OrthoDB" id="1361104at2"/>
<evidence type="ECO:0000313" key="8">
    <source>
        <dbReference type="Proteomes" id="UP000239997"/>
    </source>
</evidence>
<dbReference type="RefSeq" id="WP_036581017.1">
    <property type="nucleotide sequence ID" value="NZ_JPJI01000026.1"/>
</dbReference>
<dbReference type="AlphaFoldDB" id="A0A084JX81"/>
<evidence type="ECO:0000313" key="2">
    <source>
        <dbReference type="EMBL" id="GAL76098.1"/>
    </source>
</evidence>
<dbReference type="EMBL" id="PVNA01000002">
    <property type="protein sequence ID" value="PRX14146.1"/>
    <property type="molecule type" value="Genomic_DNA"/>
</dbReference>
<evidence type="ECO:0000313" key="4">
    <source>
        <dbReference type="EMBL" id="PRX14146.1"/>
    </source>
</evidence>
<evidence type="ECO:0000313" key="3">
    <source>
        <dbReference type="EMBL" id="KEZ93565.1"/>
    </source>
</evidence>
<evidence type="ECO:0000313" key="1">
    <source>
        <dbReference type="EMBL" id="GAK76139.1"/>
    </source>
</evidence>
<organism evidence="3 5">
    <name type="scientific">Nonlabens ulvanivorans</name>
    <name type="common">Persicivirga ulvanivorans</name>
    <dbReference type="NCBI Taxonomy" id="906888"/>
    <lineage>
        <taxon>Bacteria</taxon>
        <taxon>Pseudomonadati</taxon>
        <taxon>Bacteroidota</taxon>
        <taxon>Flavobacteriia</taxon>
        <taxon>Flavobacteriales</taxon>
        <taxon>Flavobacteriaceae</taxon>
        <taxon>Nonlabens</taxon>
    </lineage>
</organism>
<reference evidence="4 8" key="3">
    <citation type="submission" date="2018-03" db="EMBL/GenBank/DDBJ databases">
        <title>Genomic Encyclopedia of Archaeal and Bacterial Type Strains, Phase II (KMG-II): from individual species to whole genera.</title>
        <authorList>
            <person name="Goeker M."/>
        </authorList>
    </citation>
    <scope>NUCLEOTIDE SEQUENCE [LARGE SCALE GENOMIC DNA]</scope>
    <source>
        <strain evidence="4 8">DSM 22727</strain>
    </source>
</reference>
<dbReference type="EMBL" id="BBLG01000003">
    <property type="protein sequence ID" value="GAK76139.1"/>
    <property type="molecule type" value="Genomic_DNA"/>
</dbReference>
<reference evidence="6 7" key="1">
    <citation type="journal article" date="2014" name="Genome Announc.">
        <title>Draft Genome Sequences of Marine Flavobacterium Nonlabens Strains NR17, NR24, NR27, NR32, NR33, and Ara13.</title>
        <authorList>
            <person name="Nakanishi M."/>
            <person name="Meirelles P."/>
            <person name="Suzuki R."/>
            <person name="Takatani N."/>
            <person name="Mino S."/>
            <person name="Suda W."/>
            <person name="Oshima K."/>
            <person name="Hattori M."/>
            <person name="Ohkuma M."/>
            <person name="Hosokawa M."/>
            <person name="Miyashita K."/>
            <person name="Thompson F.L."/>
            <person name="Niwa A."/>
            <person name="Sawabe T."/>
            <person name="Sawabe T."/>
        </authorList>
    </citation>
    <scope>NUCLEOTIDE SEQUENCE [LARGE SCALE GENOMIC DNA]</scope>
    <source>
        <strain evidence="2">JCM 19275</strain>
        <strain evidence="1">JCM 19296</strain>
        <strain evidence="7">JCM19275</strain>
        <strain evidence="6">JCM19296</strain>
    </source>
</reference>
<keyword evidence="8" id="KW-1185">Reference proteome</keyword>
<reference evidence="3 5" key="2">
    <citation type="submission" date="2014-07" db="EMBL/GenBank/DDBJ databases">
        <title>Draft genome sequence of Nonlabens ulvanivorans, an ulvan degrading bacterium.</title>
        <authorList>
            <person name="Kopel M."/>
            <person name="Helbert W."/>
            <person name="Henrissat B."/>
            <person name="Doniger T."/>
            <person name="Banin E."/>
        </authorList>
    </citation>
    <scope>NUCLEOTIDE SEQUENCE [LARGE SCALE GENOMIC DNA]</scope>
    <source>
        <strain evidence="3 5">PLR</strain>
    </source>
</reference>
<protein>
    <submittedName>
        <fullName evidence="4">Uncharacterized protein (TIGR03067 family)</fullName>
    </submittedName>
</protein>
<evidence type="ECO:0000313" key="7">
    <source>
        <dbReference type="Proteomes" id="UP000029647"/>
    </source>
</evidence>
<dbReference type="Proteomes" id="UP000028531">
    <property type="component" value="Unassembled WGS sequence"/>
</dbReference>
<dbReference type="Proteomes" id="UP000239997">
    <property type="component" value="Unassembled WGS sequence"/>
</dbReference>
<accession>A0A084JX81</accession>
<proteinExistence type="predicted"/>
<gene>
    <name evidence="3" type="ORF">IL45_04995</name>
    <name evidence="2" type="ORF">JCM19275_2230</name>
    <name evidence="1" type="ORF">JCM19296_1736</name>
    <name evidence="4" type="ORF">LY02_01175</name>
</gene>
<dbReference type="EMBL" id="BBNT01000008">
    <property type="protein sequence ID" value="GAL76098.1"/>
    <property type="molecule type" value="Genomic_DNA"/>
</dbReference>
<dbReference type="EMBL" id="JPJI01000026">
    <property type="protein sequence ID" value="KEZ93565.1"/>
    <property type="molecule type" value="Genomic_DNA"/>
</dbReference>
<dbReference type="Proteomes" id="UP000028980">
    <property type="component" value="Unassembled WGS sequence"/>
</dbReference>
<dbReference type="Proteomes" id="UP000029647">
    <property type="component" value="Unassembled WGS sequence"/>
</dbReference>
<sequence length="142" mass="15771">MKILKALSITAVLLLFLTSFTSLLGDSPHVGRWKGEDKSNIGFLELTSDGYAILEFNGSKMGGKSYFHDGKELAMTYQIDDKQSPIAIDLIRIDKSDDTEVGRLKGILEMKSKDQLHIALGFGREARPTDFTTDALLFSRVK</sequence>